<dbReference type="Pfam" id="PF05402">
    <property type="entry name" value="PqqD"/>
    <property type="match status" value="1"/>
</dbReference>
<evidence type="ECO:0000313" key="1">
    <source>
        <dbReference type="EMBL" id="OUC79302.1"/>
    </source>
</evidence>
<evidence type="ECO:0000313" key="2">
    <source>
        <dbReference type="Proteomes" id="UP000195105"/>
    </source>
</evidence>
<dbReference type="Gene3D" id="1.10.10.1150">
    <property type="entry name" value="Coenzyme PQQ synthesis protein D (PqqD)"/>
    <property type="match status" value="1"/>
</dbReference>
<proteinExistence type="predicted"/>
<dbReference type="InterPro" id="IPR008792">
    <property type="entry name" value="PQQD"/>
</dbReference>
<name>A0A243QC15_9ACTN</name>
<protein>
    <recommendedName>
        <fullName evidence="3">PqqD family protein</fullName>
    </recommendedName>
</protein>
<dbReference type="InterPro" id="IPR041881">
    <property type="entry name" value="PqqD_sf"/>
</dbReference>
<dbReference type="EMBL" id="NGFN01000690">
    <property type="protein sequence ID" value="OUC79302.1"/>
    <property type="molecule type" value="Genomic_DNA"/>
</dbReference>
<organism evidence="1 2">
    <name type="scientific">Streptomyces swartbergensis</name>
    <dbReference type="NCBI Taxonomy" id="487165"/>
    <lineage>
        <taxon>Bacteria</taxon>
        <taxon>Bacillati</taxon>
        <taxon>Actinomycetota</taxon>
        <taxon>Actinomycetes</taxon>
        <taxon>Kitasatosporales</taxon>
        <taxon>Streptomycetaceae</taxon>
        <taxon>Streptomyces</taxon>
    </lineage>
</organism>
<gene>
    <name evidence="1" type="ORF">CA983_43445</name>
</gene>
<reference evidence="1 2" key="1">
    <citation type="submission" date="2017-05" db="EMBL/GenBank/DDBJ databases">
        <title>Biotechnological potential of actinobacteria isolated from South African environments.</title>
        <authorList>
            <person name="Le Roes-Hill M."/>
            <person name="Prins A."/>
            <person name="Durrell K.A."/>
        </authorList>
    </citation>
    <scope>NUCLEOTIDE SEQUENCE [LARGE SCALE GENOMIC DNA]</scope>
    <source>
        <strain evidence="1 2">HMC13</strain>
    </source>
</reference>
<dbReference type="AlphaFoldDB" id="A0A243QC15"/>
<sequence>MSMTTSAADVVPQLGLQARFRRFRDKTLIAVGPNAMELSDSAAFILACVDGERSVAGIGALLAEEYGIDVDEAVTDALDLIGQLAECKVLDLPSA</sequence>
<evidence type="ECO:0008006" key="3">
    <source>
        <dbReference type="Google" id="ProtNLM"/>
    </source>
</evidence>
<dbReference type="Proteomes" id="UP000195105">
    <property type="component" value="Unassembled WGS sequence"/>
</dbReference>
<comment type="caution">
    <text evidence="1">The sequence shown here is derived from an EMBL/GenBank/DDBJ whole genome shotgun (WGS) entry which is preliminary data.</text>
</comment>
<accession>A0A243QC15</accession>
<keyword evidence="2" id="KW-1185">Reference proteome</keyword>